<dbReference type="EMBL" id="LFYR01000643">
    <property type="protein sequence ID" value="KMZ72067.1"/>
    <property type="molecule type" value="Genomic_DNA"/>
</dbReference>
<keyword evidence="2" id="KW-1185">Reference proteome</keyword>
<proteinExistence type="predicted"/>
<dbReference type="Proteomes" id="UP000036987">
    <property type="component" value="Unassembled WGS sequence"/>
</dbReference>
<organism evidence="1 2">
    <name type="scientific">Zostera marina</name>
    <name type="common">Eelgrass</name>
    <dbReference type="NCBI Taxonomy" id="29655"/>
    <lineage>
        <taxon>Eukaryota</taxon>
        <taxon>Viridiplantae</taxon>
        <taxon>Streptophyta</taxon>
        <taxon>Embryophyta</taxon>
        <taxon>Tracheophyta</taxon>
        <taxon>Spermatophyta</taxon>
        <taxon>Magnoliopsida</taxon>
        <taxon>Liliopsida</taxon>
        <taxon>Zosteraceae</taxon>
        <taxon>Zostera</taxon>
    </lineage>
</organism>
<accession>A0A0K9PUZ0</accession>
<reference evidence="2" key="1">
    <citation type="journal article" date="2016" name="Nature">
        <title>The genome of the seagrass Zostera marina reveals angiosperm adaptation to the sea.</title>
        <authorList>
            <person name="Olsen J.L."/>
            <person name="Rouze P."/>
            <person name="Verhelst B."/>
            <person name="Lin Y.-C."/>
            <person name="Bayer T."/>
            <person name="Collen J."/>
            <person name="Dattolo E."/>
            <person name="De Paoli E."/>
            <person name="Dittami S."/>
            <person name="Maumus F."/>
            <person name="Michel G."/>
            <person name="Kersting A."/>
            <person name="Lauritano C."/>
            <person name="Lohaus R."/>
            <person name="Toepel M."/>
            <person name="Tonon T."/>
            <person name="Vanneste K."/>
            <person name="Amirebrahimi M."/>
            <person name="Brakel J."/>
            <person name="Bostroem C."/>
            <person name="Chovatia M."/>
            <person name="Grimwood J."/>
            <person name="Jenkins J.W."/>
            <person name="Jueterbock A."/>
            <person name="Mraz A."/>
            <person name="Stam W.T."/>
            <person name="Tice H."/>
            <person name="Bornberg-Bauer E."/>
            <person name="Green P.J."/>
            <person name="Pearson G.A."/>
            <person name="Procaccini G."/>
            <person name="Duarte C.M."/>
            <person name="Schmutz J."/>
            <person name="Reusch T.B.H."/>
            <person name="Van de Peer Y."/>
        </authorList>
    </citation>
    <scope>NUCLEOTIDE SEQUENCE [LARGE SCALE GENOMIC DNA]</scope>
    <source>
        <strain evidence="2">cv. Finnish</strain>
    </source>
</reference>
<dbReference type="AlphaFoldDB" id="A0A0K9PUZ0"/>
<gene>
    <name evidence="1" type="ORF">ZOSMA_16G00310</name>
</gene>
<evidence type="ECO:0000313" key="2">
    <source>
        <dbReference type="Proteomes" id="UP000036987"/>
    </source>
</evidence>
<sequence>MLINPVQPSPAHQVTRSVRRDNLGFSFRLGTRFIEFYCEFSTAFILSRSFFFPAFKTFLFLRRLRSGIPVVYIFPKIFDLITL</sequence>
<protein>
    <submittedName>
        <fullName evidence="1">Uncharacterized protein</fullName>
    </submittedName>
</protein>
<name>A0A0K9PUZ0_ZOSMR</name>
<comment type="caution">
    <text evidence="1">The sequence shown here is derived from an EMBL/GenBank/DDBJ whole genome shotgun (WGS) entry which is preliminary data.</text>
</comment>
<evidence type="ECO:0000313" key="1">
    <source>
        <dbReference type="EMBL" id="KMZ72067.1"/>
    </source>
</evidence>